<evidence type="ECO:0000256" key="3">
    <source>
        <dbReference type="ARBA" id="ARBA00012146"/>
    </source>
</evidence>
<dbReference type="SUPFAM" id="SSF50324">
    <property type="entry name" value="Inorganic pyrophosphatase"/>
    <property type="match status" value="1"/>
</dbReference>
<gene>
    <name evidence="7" type="ORF">SLS60_000908</name>
</gene>
<dbReference type="InterPro" id="IPR008162">
    <property type="entry name" value="Pyrophosphatase"/>
</dbReference>
<dbReference type="InterPro" id="IPR036649">
    <property type="entry name" value="Pyrophosphatase_sf"/>
</dbReference>
<comment type="similarity">
    <text evidence="2">Belongs to the PPase family.</text>
</comment>
<sequence>MDLFNVGRDDGQTGQIKQVKLLGGLAVNDGDETDWKMLGIDVKDPLATLVKTYEDVEEYRPGTVQAFRDWFTYYKVARGDDIIPIIGETYQNVSFVVGTVEESHKYGQDLVSGKEDPDKISVVQTSQIKPSSWIPCKDARKELDILKKSSKPQAPADKAERYDWWYYLGSEKNLIEAPGSLSTDADL</sequence>
<dbReference type="EC" id="3.6.1.1" evidence="3"/>
<evidence type="ECO:0000256" key="5">
    <source>
        <dbReference type="ARBA" id="ARBA00022801"/>
    </source>
</evidence>
<keyword evidence="5" id="KW-0378">Hydrolase</keyword>
<evidence type="ECO:0000256" key="1">
    <source>
        <dbReference type="ARBA" id="ARBA00001946"/>
    </source>
</evidence>
<organism evidence="7 8">
    <name type="scientific">Paraconiothyrium brasiliense</name>
    <dbReference type="NCBI Taxonomy" id="300254"/>
    <lineage>
        <taxon>Eukaryota</taxon>
        <taxon>Fungi</taxon>
        <taxon>Dikarya</taxon>
        <taxon>Ascomycota</taxon>
        <taxon>Pezizomycotina</taxon>
        <taxon>Dothideomycetes</taxon>
        <taxon>Pleosporomycetidae</taxon>
        <taxon>Pleosporales</taxon>
        <taxon>Massarineae</taxon>
        <taxon>Didymosphaeriaceae</taxon>
        <taxon>Paraconiothyrium</taxon>
    </lineage>
</organism>
<evidence type="ECO:0000256" key="2">
    <source>
        <dbReference type="ARBA" id="ARBA00006220"/>
    </source>
</evidence>
<keyword evidence="4" id="KW-0479">Metal-binding</keyword>
<reference evidence="7 8" key="1">
    <citation type="submission" date="2024-02" db="EMBL/GenBank/DDBJ databases">
        <title>De novo assembly and annotation of 12 fungi associated with fruit tree decline syndrome in Ontario, Canada.</title>
        <authorList>
            <person name="Sulman M."/>
            <person name="Ellouze W."/>
            <person name="Ilyukhin E."/>
        </authorList>
    </citation>
    <scope>NUCLEOTIDE SEQUENCE [LARGE SCALE GENOMIC DNA]</scope>
    <source>
        <strain evidence="7 8">M42-189</strain>
    </source>
</reference>
<keyword evidence="6" id="KW-0460">Magnesium</keyword>
<dbReference type="Proteomes" id="UP001521785">
    <property type="component" value="Unassembled WGS sequence"/>
</dbReference>
<dbReference type="PANTHER" id="PTHR10286">
    <property type="entry name" value="INORGANIC PYROPHOSPHATASE"/>
    <property type="match status" value="1"/>
</dbReference>
<accession>A0ABR3S7K9</accession>
<evidence type="ECO:0000313" key="7">
    <source>
        <dbReference type="EMBL" id="KAL1612679.1"/>
    </source>
</evidence>
<keyword evidence="8" id="KW-1185">Reference proteome</keyword>
<dbReference type="EMBL" id="JAKJXO020000001">
    <property type="protein sequence ID" value="KAL1612679.1"/>
    <property type="molecule type" value="Genomic_DNA"/>
</dbReference>
<dbReference type="Gene3D" id="3.90.80.10">
    <property type="entry name" value="Inorganic pyrophosphatase"/>
    <property type="match status" value="1"/>
</dbReference>
<dbReference type="Pfam" id="PF00719">
    <property type="entry name" value="Pyrophosphatase"/>
    <property type="match status" value="1"/>
</dbReference>
<evidence type="ECO:0000313" key="8">
    <source>
        <dbReference type="Proteomes" id="UP001521785"/>
    </source>
</evidence>
<proteinExistence type="inferred from homology"/>
<comment type="cofactor">
    <cofactor evidence="1">
        <name>Mg(2+)</name>
        <dbReference type="ChEBI" id="CHEBI:18420"/>
    </cofactor>
</comment>
<comment type="caution">
    <text evidence="7">The sequence shown here is derived from an EMBL/GenBank/DDBJ whole genome shotgun (WGS) entry which is preliminary data.</text>
</comment>
<evidence type="ECO:0000256" key="4">
    <source>
        <dbReference type="ARBA" id="ARBA00022723"/>
    </source>
</evidence>
<name>A0ABR3S7K9_9PLEO</name>
<protein>
    <recommendedName>
        <fullName evidence="3">inorganic diphosphatase</fullName>
        <ecNumber evidence="3">3.6.1.1</ecNumber>
    </recommendedName>
</protein>
<evidence type="ECO:0000256" key="6">
    <source>
        <dbReference type="ARBA" id="ARBA00022842"/>
    </source>
</evidence>